<evidence type="ECO:0000259" key="3">
    <source>
        <dbReference type="Pfam" id="PF13649"/>
    </source>
</evidence>
<gene>
    <name evidence="4" type="ORF">KJP28_05075</name>
</gene>
<comment type="caution">
    <text evidence="4">The sequence shown here is derived from an EMBL/GenBank/DDBJ whole genome shotgun (WGS) entry which is preliminary data.</text>
</comment>
<dbReference type="EMBL" id="JAHUZE010000001">
    <property type="protein sequence ID" value="MBV7378287.1"/>
    <property type="molecule type" value="Genomic_DNA"/>
</dbReference>
<keyword evidence="5" id="KW-1185">Reference proteome</keyword>
<dbReference type="GO" id="GO:0032259">
    <property type="term" value="P:methylation"/>
    <property type="evidence" value="ECO:0007669"/>
    <property type="project" value="UniProtKB-KW"/>
</dbReference>
<dbReference type="CDD" id="cd02440">
    <property type="entry name" value="AdoMet_MTases"/>
    <property type="match status" value="1"/>
</dbReference>
<sequence length="265" mass="29843">MTTTDWNPDLYGRFAGLRLRPALDLLSRVADLPPGPIFDMGCGSGAVGGALATRFSDRDLIGLDQSPAMLEEAEETGHYTRLIQSDATTFTPDFMPALIFSNALCHWLPDHATLFAGWADWLPPGGMLAVQMPRQFFEPSHALLREIAETLFPDRFDFTGWQPHVAAPETYARLFPEAMFDCDVWETRYIQRLAPTADGSHPVRNFTQSTAMRPVLEKLGDQETTRFLRMYEDQLAEAYPVTDEAGVLFPFQRLFFTVRRASGEE</sequence>
<evidence type="ECO:0000313" key="4">
    <source>
        <dbReference type="EMBL" id="MBV7378287.1"/>
    </source>
</evidence>
<dbReference type="Proteomes" id="UP000756530">
    <property type="component" value="Unassembled WGS sequence"/>
</dbReference>
<dbReference type="InterPro" id="IPR041698">
    <property type="entry name" value="Methyltransf_25"/>
</dbReference>
<dbReference type="GO" id="GO:0008168">
    <property type="term" value="F:methyltransferase activity"/>
    <property type="evidence" value="ECO:0007669"/>
    <property type="project" value="UniProtKB-KW"/>
</dbReference>
<protein>
    <submittedName>
        <fullName evidence="4">Methyltransferase domain-containing protein</fullName>
    </submittedName>
</protein>
<accession>A0ABS6T1N4</accession>
<dbReference type="PANTHER" id="PTHR43861">
    <property type="entry name" value="TRANS-ACONITATE 2-METHYLTRANSFERASE-RELATED"/>
    <property type="match status" value="1"/>
</dbReference>
<keyword evidence="1 4" id="KW-0489">Methyltransferase</keyword>
<proteinExistence type="predicted"/>
<reference evidence="4 5" key="1">
    <citation type="submission" date="2021-05" db="EMBL/GenBank/DDBJ databases">
        <title>Culturable bacteria isolated from Daya Bay.</title>
        <authorList>
            <person name="Zheng W."/>
            <person name="Yu S."/>
            <person name="Huang Y."/>
        </authorList>
    </citation>
    <scope>NUCLEOTIDE SEQUENCE [LARGE SCALE GENOMIC DNA]</scope>
    <source>
        <strain evidence="4 5">DP4N28-5</strain>
    </source>
</reference>
<organism evidence="4 5">
    <name type="scientific">Maritimibacter dapengensis</name>
    <dbReference type="NCBI Taxonomy" id="2836868"/>
    <lineage>
        <taxon>Bacteria</taxon>
        <taxon>Pseudomonadati</taxon>
        <taxon>Pseudomonadota</taxon>
        <taxon>Alphaproteobacteria</taxon>
        <taxon>Rhodobacterales</taxon>
        <taxon>Roseobacteraceae</taxon>
        <taxon>Maritimibacter</taxon>
    </lineage>
</organism>
<evidence type="ECO:0000256" key="2">
    <source>
        <dbReference type="ARBA" id="ARBA00022679"/>
    </source>
</evidence>
<dbReference type="Pfam" id="PF13649">
    <property type="entry name" value="Methyltransf_25"/>
    <property type="match status" value="1"/>
</dbReference>
<evidence type="ECO:0000313" key="5">
    <source>
        <dbReference type="Proteomes" id="UP000756530"/>
    </source>
</evidence>
<feature type="domain" description="Methyltransferase" evidence="3">
    <location>
        <begin position="37"/>
        <end position="126"/>
    </location>
</feature>
<dbReference type="RefSeq" id="WP_218391186.1">
    <property type="nucleotide sequence ID" value="NZ_JAHUZE010000001.1"/>
</dbReference>
<keyword evidence="2" id="KW-0808">Transferase</keyword>
<dbReference type="PANTHER" id="PTHR43861:SF1">
    <property type="entry name" value="TRANS-ACONITATE 2-METHYLTRANSFERASE"/>
    <property type="match status" value="1"/>
</dbReference>
<name>A0ABS6T1N4_9RHOB</name>
<evidence type="ECO:0000256" key="1">
    <source>
        <dbReference type="ARBA" id="ARBA00022603"/>
    </source>
</evidence>